<organism evidence="7 8">
    <name type="scientific">Planococcus shenhongbingii</name>
    <dbReference type="NCBI Taxonomy" id="3058398"/>
    <lineage>
        <taxon>Bacteria</taxon>
        <taxon>Bacillati</taxon>
        <taxon>Bacillota</taxon>
        <taxon>Bacilli</taxon>
        <taxon>Bacillales</taxon>
        <taxon>Caryophanaceae</taxon>
        <taxon>Planococcus</taxon>
    </lineage>
</organism>
<dbReference type="SUPFAM" id="SSF49363">
    <property type="entry name" value="Purple acid phosphatase, N-terminal domain"/>
    <property type="match status" value="1"/>
</dbReference>
<dbReference type="InterPro" id="IPR008979">
    <property type="entry name" value="Galactose-bd-like_sf"/>
</dbReference>
<dbReference type="Proteomes" id="UP001172142">
    <property type="component" value="Unassembled WGS sequence"/>
</dbReference>
<dbReference type="PANTHER" id="PTHR45867">
    <property type="entry name" value="PURPLE ACID PHOSPHATASE"/>
    <property type="match status" value="1"/>
</dbReference>
<keyword evidence="7" id="KW-0378">Hydrolase</keyword>
<evidence type="ECO:0000256" key="3">
    <source>
        <dbReference type="SAM" id="MobiDB-lite"/>
    </source>
</evidence>
<dbReference type="RefSeq" id="WP_301855587.1">
    <property type="nucleotide sequence ID" value="NZ_JAUJWU010000001.1"/>
</dbReference>
<dbReference type="Gene3D" id="2.60.120.260">
    <property type="entry name" value="Galactose-binding domain-like"/>
    <property type="match status" value="1"/>
</dbReference>
<dbReference type="GO" id="GO:0016787">
    <property type="term" value="F:hydrolase activity"/>
    <property type="evidence" value="ECO:0007669"/>
    <property type="project" value="UniProtKB-KW"/>
</dbReference>
<dbReference type="EMBL" id="JAUJWU010000001">
    <property type="protein sequence ID" value="MDN7245050.1"/>
    <property type="molecule type" value="Genomic_DNA"/>
</dbReference>
<evidence type="ECO:0000259" key="5">
    <source>
        <dbReference type="Pfam" id="PF00149"/>
    </source>
</evidence>
<name>A0ABT8NAY1_9BACL</name>
<keyword evidence="8" id="KW-1185">Reference proteome</keyword>
<sequence length="790" mass="88265">MAHSMGNSKTWKNLSLAAIGLFIAFSPLSANTGTAAANGAAEAKAISTVSGQDLRKDTVMNTYGLAGKLVDEQKRTYQDKMYSSLKIWDKEFLARYNNPDVYPAIAIAFAPGADETSFNFSWYSPKTNFPGVIQYAKITEGVPAEFPEKAEVAAAALDKASFGFAAHEATITGIEQASEYVYRLGDGKGKWSEMYSFKTRNADAYNFLLMGDPQIGASGDVAEDRQGWENTLNKAIEKFPDASFIQSAGDQVDYRSSEKEFVAYFAPEALRQYPTATTIGNHDYNKYYEYHFNVPNQNPELGNYDNSGGDYYFTYGDTLIMNLNSNNDKAEEHIQFMNETIEATADRDFKWKFVVFHHSIYSAAAHSDAEKVIKLRESLVPAIDELDIDAVLMGHDHSYVRTYQMKALQPLKNHMVQNGSVVNPEGTVYFTANSSSGSKYYAIEPDPEPYAAVRNQLETTTFTNVAVTATSLEFTTYRADTMEAVDSYKIIKDPAIPVVVPALEKVELEVTGNVLPVKPISLYPEVVLIVKGTNVEGAQYDILPEQVEYKADREGQVSFAADGKVSLAENAELGEVKVWAEVAIEGETFKTEETTLSIVDQEEQQFIEKNSEWSYLDDGSDQGTEWKEPEFDDSDWDTGNAPLGYPEDEEHERFGKIETEIGYGSKESDKFATSYFRTEFEVEDLDSIGDLGFIDFTVDDSVILYLNGQEIGRFNLPEGDISFDDYLYDVADKNLSEEGKVERIRLDENQLDHLVEGRNVLAAEVHQDDAQSSDLYWDMELITAIKSKNE</sequence>
<proteinExistence type="predicted"/>
<dbReference type="InterPro" id="IPR004843">
    <property type="entry name" value="Calcineurin-like_PHP"/>
</dbReference>
<evidence type="ECO:0000256" key="4">
    <source>
        <dbReference type="SAM" id="SignalP"/>
    </source>
</evidence>
<dbReference type="InterPro" id="IPR008963">
    <property type="entry name" value="Purple_acid_Pase-like_N"/>
</dbReference>
<reference evidence="7 8" key="1">
    <citation type="submission" date="2023-07" db="EMBL/GenBank/DDBJ databases">
        <title>Novel species in genus Planococcus.</title>
        <authorList>
            <person name="Ning S."/>
        </authorList>
    </citation>
    <scope>NUCLEOTIDE SEQUENCE [LARGE SCALE GENOMIC DNA]</scope>
    <source>
        <strain evidence="7 8">N017</strain>
    </source>
</reference>
<dbReference type="SUPFAM" id="SSF56300">
    <property type="entry name" value="Metallo-dependent phosphatases"/>
    <property type="match status" value="1"/>
</dbReference>
<gene>
    <name evidence="7" type="ORF">QWY13_06015</name>
</gene>
<feature type="region of interest" description="Disordered" evidence="3">
    <location>
        <begin position="617"/>
        <end position="638"/>
    </location>
</feature>
<dbReference type="InterPro" id="IPR015914">
    <property type="entry name" value="PAPs_N"/>
</dbReference>
<accession>A0ABT8NAY1</accession>
<evidence type="ECO:0000313" key="7">
    <source>
        <dbReference type="EMBL" id="MDN7245050.1"/>
    </source>
</evidence>
<feature type="signal peptide" evidence="4">
    <location>
        <begin position="1"/>
        <end position="30"/>
    </location>
</feature>
<dbReference type="EC" id="3.1.-.-" evidence="7"/>
<dbReference type="Gene3D" id="2.60.40.380">
    <property type="entry name" value="Purple acid phosphatase-like, N-terminal"/>
    <property type="match status" value="1"/>
</dbReference>
<dbReference type="SUPFAM" id="SSF49785">
    <property type="entry name" value="Galactose-binding domain-like"/>
    <property type="match status" value="1"/>
</dbReference>
<evidence type="ECO:0000256" key="1">
    <source>
        <dbReference type="ARBA" id="ARBA00022729"/>
    </source>
</evidence>
<keyword evidence="2" id="KW-0175">Coiled coil</keyword>
<dbReference type="Gene3D" id="3.60.21.10">
    <property type="match status" value="1"/>
</dbReference>
<feature type="domain" description="Calcineurin-like phosphoesterase" evidence="5">
    <location>
        <begin position="207"/>
        <end position="399"/>
    </location>
</feature>
<feature type="coiled-coil region" evidence="2">
    <location>
        <begin position="320"/>
        <end position="347"/>
    </location>
</feature>
<dbReference type="Pfam" id="PF00149">
    <property type="entry name" value="Metallophos"/>
    <property type="match status" value="1"/>
</dbReference>
<protein>
    <submittedName>
        <fullName evidence="7">Metallophosphoesterase family protein</fullName>
        <ecNumber evidence="7">3.1.-.-</ecNumber>
    </submittedName>
</protein>
<comment type="caution">
    <text evidence="7">The sequence shown here is derived from an EMBL/GenBank/DDBJ whole genome shotgun (WGS) entry which is preliminary data.</text>
</comment>
<evidence type="ECO:0000259" key="6">
    <source>
        <dbReference type="Pfam" id="PF16656"/>
    </source>
</evidence>
<keyword evidence="1 4" id="KW-0732">Signal</keyword>
<dbReference type="InterPro" id="IPR029052">
    <property type="entry name" value="Metallo-depent_PP-like"/>
</dbReference>
<evidence type="ECO:0000256" key="2">
    <source>
        <dbReference type="SAM" id="Coils"/>
    </source>
</evidence>
<dbReference type="PANTHER" id="PTHR45867:SF3">
    <property type="entry name" value="ACID PHOSPHATASE TYPE 7"/>
    <property type="match status" value="1"/>
</dbReference>
<dbReference type="Pfam" id="PF16656">
    <property type="entry name" value="Pur_ac_phosph_N"/>
    <property type="match status" value="1"/>
</dbReference>
<evidence type="ECO:0000313" key="8">
    <source>
        <dbReference type="Proteomes" id="UP001172142"/>
    </source>
</evidence>
<feature type="chain" id="PRO_5045765411" evidence="4">
    <location>
        <begin position="31"/>
        <end position="790"/>
    </location>
</feature>
<feature type="domain" description="Purple acid phosphatase N-terminal" evidence="6">
    <location>
        <begin position="110"/>
        <end position="199"/>
    </location>
</feature>